<dbReference type="RefSeq" id="WP_066323310.1">
    <property type="nucleotide sequence ID" value="NZ_CP015438.1"/>
</dbReference>
<protein>
    <submittedName>
        <fullName evidence="2">Uncharacterized protein</fullName>
    </submittedName>
</protein>
<reference evidence="2 3" key="1">
    <citation type="journal article" date="2006" name="Syst. Appl. Microbiol.">
        <title>Anoxybacillus amylolyticus sp. nov., a thermophilic amylase producing bacterium isolated from Mount Rittmann (Antarctica).</title>
        <authorList>
            <person name="Poli A."/>
            <person name="Esposito E."/>
            <person name="Lama L."/>
            <person name="Orlando P."/>
            <person name="Nicolaus G."/>
            <person name="de Appolonia F."/>
            <person name="Gambacorta A."/>
            <person name="Nicolaus B."/>
        </authorList>
    </citation>
    <scope>NUCLEOTIDE SEQUENCE [LARGE SCALE GENOMIC DNA]</scope>
    <source>
        <strain evidence="2 3">DSM 15939</strain>
    </source>
</reference>
<dbReference type="AlphaFoldDB" id="A0A160F5A7"/>
<name>A0A160F5A7_9BACL</name>
<proteinExistence type="predicted"/>
<sequence>MGKKPPNEHIQLQQKLIYYRAEIAKYEQQIKTLETELQKEKLRNEFLVEKLHETQSVHVETYEKQIAQLEQQLLSYEVALEEAERQIQQLKKWKVPEEKKQTIMNVQAFFAYSVILPETSEEETLVIGDFFVQNIGTEPLQNIVVCLRVRPMTAAELSGKIATYSTKEVDDAEWIFAYENWRERMKADGEYWIKPFQQKPLFPNEQLRLANLHIRFKNAPSVVIDGFVYGNELPNGVPSLNRIILNK</sequence>
<keyword evidence="3" id="KW-1185">Reference proteome</keyword>
<dbReference type="EMBL" id="CP015438">
    <property type="protein sequence ID" value="ANB61192.1"/>
    <property type="molecule type" value="Genomic_DNA"/>
</dbReference>
<dbReference type="KEGG" id="aamy:GFC30_1179"/>
<gene>
    <name evidence="2" type="ORF">GFC30_1179</name>
</gene>
<evidence type="ECO:0000256" key="1">
    <source>
        <dbReference type="SAM" id="Coils"/>
    </source>
</evidence>
<evidence type="ECO:0000313" key="2">
    <source>
        <dbReference type="EMBL" id="ANB61192.1"/>
    </source>
</evidence>
<feature type="coiled-coil region" evidence="1">
    <location>
        <begin position="9"/>
        <end position="93"/>
    </location>
</feature>
<dbReference type="PATRIC" id="fig|294699.3.peg.1184"/>
<keyword evidence="1" id="KW-0175">Coiled coil</keyword>
<accession>A0A160F5A7</accession>
<organism evidence="2 3">
    <name type="scientific">Anoxybacteroides amylolyticum</name>
    <dbReference type="NCBI Taxonomy" id="294699"/>
    <lineage>
        <taxon>Bacteria</taxon>
        <taxon>Bacillati</taxon>
        <taxon>Bacillota</taxon>
        <taxon>Bacilli</taxon>
        <taxon>Bacillales</taxon>
        <taxon>Anoxybacillaceae</taxon>
        <taxon>Anoxybacteroides</taxon>
    </lineage>
</organism>
<evidence type="ECO:0000313" key="3">
    <source>
        <dbReference type="Proteomes" id="UP000076865"/>
    </source>
</evidence>
<dbReference type="OrthoDB" id="2679997at2"/>
<dbReference type="Proteomes" id="UP000076865">
    <property type="component" value="Chromosome"/>
</dbReference>